<reference evidence="2 3" key="1">
    <citation type="submission" date="2021-01" db="EMBL/GenBank/DDBJ databases">
        <title>Chromosome-level genome assembly of a human fungal pathogen reveals clustering of transcriptionally co-regulated genes.</title>
        <authorList>
            <person name="Voorhies M."/>
            <person name="Cohen S."/>
            <person name="Shea T.P."/>
            <person name="Petrus S."/>
            <person name="Munoz J.F."/>
            <person name="Poplawski S."/>
            <person name="Goldman W.E."/>
            <person name="Michael T."/>
            <person name="Cuomo C.A."/>
            <person name="Sil A."/>
            <person name="Beyhan S."/>
        </authorList>
    </citation>
    <scope>NUCLEOTIDE SEQUENCE [LARGE SCALE GENOMIC DNA]</scope>
    <source>
        <strain evidence="2 3">G184AR</strain>
    </source>
</reference>
<evidence type="ECO:0000313" key="3">
    <source>
        <dbReference type="Proteomes" id="UP000670092"/>
    </source>
</evidence>
<evidence type="ECO:0000313" key="2">
    <source>
        <dbReference type="EMBL" id="KAG5303353.1"/>
    </source>
</evidence>
<accession>A0A8H7Z734</accession>
<organism evidence="2 3">
    <name type="scientific">Ajellomyces capsulatus</name>
    <name type="common">Darling's disease fungus</name>
    <name type="synonym">Histoplasma capsulatum</name>
    <dbReference type="NCBI Taxonomy" id="5037"/>
    <lineage>
        <taxon>Eukaryota</taxon>
        <taxon>Fungi</taxon>
        <taxon>Dikarya</taxon>
        <taxon>Ascomycota</taxon>
        <taxon>Pezizomycotina</taxon>
        <taxon>Eurotiomycetes</taxon>
        <taxon>Eurotiomycetidae</taxon>
        <taxon>Onygenales</taxon>
        <taxon>Ajellomycetaceae</taxon>
        <taxon>Histoplasma</taxon>
    </lineage>
</organism>
<gene>
    <name evidence="2" type="ORF">I7I52_01334</name>
</gene>
<feature type="region of interest" description="Disordered" evidence="1">
    <location>
        <begin position="1"/>
        <end position="25"/>
    </location>
</feature>
<dbReference type="EMBL" id="JAEVHI010000001">
    <property type="protein sequence ID" value="KAG5303353.1"/>
    <property type="molecule type" value="Genomic_DNA"/>
</dbReference>
<dbReference type="AlphaFoldDB" id="A0A8H7Z734"/>
<comment type="caution">
    <text evidence="2">The sequence shown here is derived from an EMBL/GenBank/DDBJ whole genome shotgun (WGS) entry which is preliminary data.</text>
</comment>
<protein>
    <submittedName>
        <fullName evidence="2">Uncharacterized protein</fullName>
    </submittedName>
</protein>
<dbReference type="OrthoDB" id="10270119at2759"/>
<proteinExistence type="predicted"/>
<name>A0A8H7Z734_AJECA</name>
<dbReference type="VEuPathDB" id="FungiDB:I7I52_01334"/>
<sequence>MEAHVSVPKPRAATRGVVTPPLGTTAVMGSDRRSGWLSPRIDSKNKYGYNFDEWALFRPTAMTRSPAVREHTAREVRTYLGCLTVCDPAMGSCLGRGAAEESLEDV</sequence>
<evidence type="ECO:0000256" key="1">
    <source>
        <dbReference type="SAM" id="MobiDB-lite"/>
    </source>
</evidence>
<dbReference type="Proteomes" id="UP000670092">
    <property type="component" value="Unassembled WGS sequence"/>
</dbReference>